<dbReference type="NCBIfam" id="NF009044">
    <property type="entry name" value="PRK12378.1"/>
    <property type="match status" value="1"/>
</dbReference>
<dbReference type="InterPro" id="IPR026564">
    <property type="entry name" value="Transcrip_reg_TACO1-like_dom3"/>
</dbReference>
<dbReference type="EMBL" id="BMCJ01000004">
    <property type="protein sequence ID" value="GGC92762.1"/>
    <property type="molecule type" value="Genomic_DNA"/>
</dbReference>
<dbReference type="PANTHER" id="PTHR12532:SF6">
    <property type="entry name" value="TRANSCRIPTIONAL REGULATORY PROTEIN YEBC-RELATED"/>
    <property type="match status" value="1"/>
</dbReference>
<evidence type="ECO:0000256" key="2">
    <source>
        <dbReference type="ARBA" id="ARBA00022490"/>
    </source>
</evidence>
<feature type="domain" description="TACO1/YebC-like N-terminal" evidence="9">
    <location>
        <begin position="5"/>
        <end position="75"/>
    </location>
</feature>
<dbReference type="RefSeq" id="WP_166761422.1">
    <property type="nucleotide sequence ID" value="NZ_BMCJ01000004.1"/>
</dbReference>
<dbReference type="InterPro" id="IPR017856">
    <property type="entry name" value="Integrase-like_N"/>
</dbReference>
<dbReference type="PANTHER" id="PTHR12532">
    <property type="entry name" value="TRANSLATIONAL ACTIVATOR OF CYTOCHROME C OXIDASE 1"/>
    <property type="match status" value="1"/>
</dbReference>
<organism evidence="10 11">
    <name type="scientific">Thalassobacillus devorans</name>
    <dbReference type="NCBI Taxonomy" id="279813"/>
    <lineage>
        <taxon>Bacteria</taxon>
        <taxon>Bacillati</taxon>
        <taxon>Bacillota</taxon>
        <taxon>Bacilli</taxon>
        <taxon>Bacillales</taxon>
        <taxon>Bacillaceae</taxon>
        <taxon>Thalassobacillus</taxon>
    </lineage>
</organism>
<comment type="similarity">
    <text evidence="1 6">Belongs to the TACO1 family.</text>
</comment>
<keyword evidence="2 6" id="KW-0963">Cytoplasm</keyword>
<dbReference type="Gene3D" id="1.10.10.200">
    <property type="match status" value="1"/>
</dbReference>
<evidence type="ECO:0000256" key="7">
    <source>
        <dbReference type="SAM" id="MobiDB-lite"/>
    </source>
</evidence>
<comment type="caution">
    <text evidence="10">The sequence shown here is derived from an EMBL/GenBank/DDBJ whole genome shotgun (WGS) entry which is preliminary data.</text>
</comment>
<feature type="compositionally biased region" description="Basic residues" evidence="7">
    <location>
        <begin position="1"/>
        <end position="14"/>
    </location>
</feature>
<evidence type="ECO:0000256" key="4">
    <source>
        <dbReference type="ARBA" id="ARBA00023125"/>
    </source>
</evidence>
<dbReference type="InterPro" id="IPR002876">
    <property type="entry name" value="Transcrip_reg_TACO1-like"/>
</dbReference>
<comment type="subcellular location">
    <subcellularLocation>
        <location evidence="6">Cytoplasm</location>
    </subcellularLocation>
</comment>
<evidence type="ECO:0000256" key="5">
    <source>
        <dbReference type="ARBA" id="ARBA00023163"/>
    </source>
</evidence>
<reference evidence="11" key="1">
    <citation type="journal article" date="2019" name="Int. J. Syst. Evol. Microbiol.">
        <title>The Global Catalogue of Microorganisms (GCM) 10K type strain sequencing project: providing services to taxonomists for standard genome sequencing and annotation.</title>
        <authorList>
            <consortium name="The Broad Institute Genomics Platform"/>
            <consortium name="The Broad Institute Genome Sequencing Center for Infectious Disease"/>
            <person name="Wu L."/>
            <person name="Ma J."/>
        </authorList>
    </citation>
    <scope>NUCLEOTIDE SEQUENCE [LARGE SCALE GENOMIC DNA]</scope>
    <source>
        <strain evidence="11">CCM 7282</strain>
    </source>
</reference>
<evidence type="ECO:0000256" key="3">
    <source>
        <dbReference type="ARBA" id="ARBA00023015"/>
    </source>
</evidence>
<evidence type="ECO:0000313" key="10">
    <source>
        <dbReference type="EMBL" id="GGC92762.1"/>
    </source>
</evidence>
<sequence length="250" mass="28172">MAGHSKWKNIQRRKNAQDAKRGKVFMKMAREIFVAAKEGGGDPEMNPSLRLAVDKAKASNMPNENIDRAIKKATGDLDGVSYEEMTYEGYGPGGAAVMVKVLTDNKNRTAAEVRHAFNKNDGNLGENGCVSYMFDRKGYLVIERSAHDVEEDDLMLEVIEAGAEEMETNEETFEIYTEPESFSEVKKKLEQSGYTFETAEISMFPQTYTPLGEKETEKMLNLIDTLEDNDDVQDIYHNLEADEEVLEKLT</sequence>
<evidence type="ECO:0000259" key="9">
    <source>
        <dbReference type="Pfam" id="PF20772"/>
    </source>
</evidence>
<evidence type="ECO:0000313" key="11">
    <source>
        <dbReference type="Proteomes" id="UP000619534"/>
    </source>
</evidence>
<dbReference type="NCBIfam" id="NF001030">
    <property type="entry name" value="PRK00110.1"/>
    <property type="match status" value="1"/>
</dbReference>
<accession>A0ABQ1P848</accession>
<keyword evidence="5 6" id="KW-0804">Transcription</keyword>
<keyword evidence="3 6" id="KW-0805">Transcription regulation</keyword>
<keyword evidence="4 6" id="KW-0238">DNA-binding</keyword>
<evidence type="ECO:0000256" key="1">
    <source>
        <dbReference type="ARBA" id="ARBA00008724"/>
    </source>
</evidence>
<dbReference type="SUPFAM" id="SSF75625">
    <property type="entry name" value="YebC-like"/>
    <property type="match status" value="1"/>
</dbReference>
<dbReference type="HAMAP" id="MF_00693">
    <property type="entry name" value="Transcrip_reg_TACO1"/>
    <property type="match status" value="1"/>
</dbReference>
<evidence type="ECO:0000256" key="6">
    <source>
        <dbReference type="HAMAP-Rule" id="MF_00693"/>
    </source>
</evidence>
<dbReference type="Pfam" id="PF01709">
    <property type="entry name" value="Transcrip_reg"/>
    <property type="match status" value="1"/>
</dbReference>
<dbReference type="InterPro" id="IPR049083">
    <property type="entry name" value="TACO1_YebC_N"/>
</dbReference>
<dbReference type="InterPro" id="IPR048300">
    <property type="entry name" value="TACO1_YebC-like_2nd/3rd_dom"/>
</dbReference>
<feature type="domain" description="TACO1/YebC-like second and third" evidence="8">
    <location>
        <begin position="82"/>
        <end position="239"/>
    </location>
</feature>
<name>A0ABQ1P848_9BACI</name>
<dbReference type="InterPro" id="IPR029072">
    <property type="entry name" value="YebC-like"/>
</dbReference>
<gene>
    <name evidence="10" type="primary">yrbC</name>
    <name evidence="10" type="ORF">GCM10007216_24400</name>
</gene>
<protein>
    <recommendedName>
        <fullName evidence="6">Probable transcriptional regulatory protein GCM10007216_24400</fullName>
    </recommendedName>
</protein>
<feature type="region of interest" description="Disordered" evidence="7">
    <location>
        <begin position="1"/>
        <end position="21"/>
    </location>
</feature>
<dbReference type="Pfam" id="PF20772">
    <property type="entry name" value="TACO1_YebC_N"/>
    <property type="match status" value="1"/>
</dbReference>
<proteinExistence type="inferred from homology"/>
<evidence type="ECO:0000259" key="8">
    <source>
        <dbReference type="Pfam" id="PF01709"/>
    </source>
</evidence>
<keyword evidence="11" id="KW-1185">Reference proteome</keyword>
<dbReference type="Proteomes" id="UP000619534">
    <property type="component" value="Unassembled WGS sequence"/>
</dbReference>
<dbReference type="NCBIfam" id="TIGR01033">
    <property type="entry name" value="YebC/PmpR family DNA-binding transcriptional regulator"/>
    <property type="match status" value="1"/>
</dbReference>
<dbReference type="Gene3D" id="3.30.70.980">
    <property type="match status" value="2"/>
</dbReference>